<organism evidence="1 2">
    <name type="scientific">Funneliformis geosporum</name>
    <dbReference type="NCBI Taxonomy" id="1117311"/>
    <lineage>
        <taxon>Eukaryota</taxon>
        <taxon>Fungi</taxon>
        <taxon>Fungi incertae sedis</taxon>
        <taxon>Mucoromycota</taxon>
        <taxon>Glomeromycotina</taxon>
        <taxon>Glomeromycetes</taxon>
        <taxon>Glomerales</taxon>
        <taxon>Glomeraceae</taxon>
        <taxon>Funneliformis</taxon>
    </lineage>
</organism>
<comment type="caution">
    <text evidence="1">The sequence shown here is derived from an EMBL/GenBank/DDBJ whole genome shotgun (WGS) entry which is preliminary data.</text>
</comment>
<protein>
    <submittedName>
        <fullName evidence="1">4721_t:CDS:1</fullName>
    </submittedName>
</protein>
<name>A0A9W4T9E5_9GLOM</name>
<gene>
    <name evidence="1" type="ORF">FWILDA_LOCUS17894</name>
</gene>
<dbReference type="AlphaFoldDB" id="A0A9W4T9E5"/>
<proteinExistence type="predicted"/>
<dbReference type="EMBL" id="CAMKVN010015544">
    <property type="protein sequence ID" value="CAI2197074.1"/>
    <property type="molecule type" value="Genomic_DNA"/>
</dbReference>
<reference evidence="1" key="1">
    <citation type="submission" date="2022-08" db="EMBL/GenBank/DDBJ databases">
        <authorList>
            <person name="Kallberg Y."/>
            <person name="Tangrot J."/>
            <person name="Rosling A."/>
        </authorList>
    </citation>
    <scope>NUCLEOTIDE SEQUENCE</scope>
    <source>
        <strain evidence="1">Wild A</strain>
    </source>
</reference>
<evidence type="ECO:0000313" key="2">
    <source>
        <dbReference type="Proteomes" id="UP001153678"/>
    </source>
</evidence>
<dbReference type="Proteomes" id="UP001153678">
    <property type="component" value="Unassembled WGS sequence"/>
</dbReference>
<sequence length="47" mass="5386">MESKDPNLRLFFNMLEKLINPNGIGNKHISSLRKDIAIFLDHSDTSD</sequence>
<keyword evidence="2" id="KW-1185">Reference proteome</keyword>
<evidence type="ECO:0000313" key="1">
    <source>
        <dbReference type="EMBL" id="CAI2197074.1"/>
    </source>
</evidence>
<accession>A0A9W4T9E5</accession>